<dbReference type="Proteomes" id="UP000801492">
    <property type="component" value="Unassembled WGS sequence"/>
</dbReference>
<protein>
    <submittedName>
        <fullName evidence="1">Uncharacterized protein</fullName>
    </submittedName>
</protein>
<gene>
    <name evidence="1" type="ORF">ILUMI_14998</name>
</gene>
<evidence type="ECO:0000313" key="1">
    <source>
        <dbReference type="EMBL" id="KAF2891175.1"/>
    </source>
</evidence>
<accession>A0A8K0CXH6</accession>
<comment type="caution">
    <text evidence="1">The sequence shown here is derived from an EMBL/GenBank/DDBJ whole genome shotgun (WGS) entry which is preliminary data.</text>
</comment>
<sequence length="85" mass="9826">MPASSSSFVQDRPLANFLENAEDEIPQDTTIPDSQFEEIAASINMPMMAYETYNRHQQRVIDVIHETDGTPWKMLAKKKLLWQDN</sequence>
<proteinExistence type="predicted"/>
<organism evidence="1 2">
    <name type="scientific">Ignelater luminosus</name>
    <name type="common">Cucubano</name>
    <name type="synonym">Pyrophorus luminosus</name>
    <dbReference type="NCBI Taxonomy" id="2038154"/>
    <lineage>
        <taxon>Eukaryota</taxon>
        <taxon>Metazoa</taxon>
        <taxon>Ecdysozoa</taxon>
        <taxon>Arthropoda</taxon>
        <taxon>Hexapoda</taxon>
        <taxon>Insecta</taxon>
        <taxon>Pterygota</taxon>
        <taxon>Neoptera</taxon>
        <taxon>Endopterygota</taxon>
        <taxon>Coleoptera</taxon>
        <taxon>Polyphaga</taxon>
        <taxon>Elateriformia</taxon>
        <taxon>Elateroidea</taxon>
        <taxon>Elateridae</taxon>
        <taxon>Agrypninae</taxon>
        <taxon>Pyrophorini</taxon>
        <taxon>Ignelater</taxon>
    </lineage>
</organism>
<evidence type="ECO:0000313" key="2">
    <source>
        <dbReference type="Proteomes" id="UP000801492"/>
    </source>
</evidence>
<dbReference type="AlphaFoldDB" id="A0A8K0CXH6"/>
<keyword evidence="2" id="KW-1185">Reference proteome</keyword>
<name>A0A8K0CXH6_IGNLU</name>
<dbReference type="EMBL" id="VTPC01037341">
    <property type="protein sequence ID" value="KAF2891175.1"/>
    <property type="molecule type" value="Genomic_DNA"/>
</dbReference>
<reference evidence="1" key="1">
    <citation type="submission" date="2019-08" db="EMBL/GenBank/DDBJ databases">
        <title>The genome of the North American firefly Photinus pyralis.</title>
        <authorList>
            <consortium name="Photinus pyralis genome working group"/>
            <person name="Fallon T.R."/>
            <person name="Sander Lower S.E."/>
            <person name="Weng J.-K."/>
        </authorList>
    </citation>
    <scope>NUCLEOTIDE SEQUENCE</scope>
    <source>
        <strain evidence="1">TRF0915ILg1</strain>
        <tissue evidence="1">Whole body</tissue>
    </source>
</reference>